<comment type="caution">
    <text evidence="1">The sequence shown here is derived from an EMBL/GenBank/DDBJ whole genome shotgun (WGS) entry which is preliminary data.</text>
</comment>
<proteinExistence type="predicted"/>
<dbReference type="Proteomes" id="UP000796761">
    <property type="component" value="Unassembled WGS sequence"/>
</dbReference>
<dbReference type="AlphaFoldDB" id="A0A8K1LER7"/>
<organism evidence="1 2">
    <name type="scientific">Zosterops borbonicus</name>
    <dbReference type="NCBI Taxonomy" id="364589"/>
    <lineage>
        <taxon>Eukaryota</taxon>
        <taxon>Metazoa</taxon>
        <taxon>Chordata</taxon>
        <taxon>Craniata</taxon>
        <taxon>Vertebrata</taxon>
        <taxon>Euteleostomi</taxon>
        <taxon>Archelosauria</taxon>
        <taxon>Archosauria</taxon>
        <taxon>Dinosauria</taxon>
        <taxon>Saurischia</taxon>
        <taxon>Theropoda</taxon>
        <taxon>Coelurosauria</taxon>
        <taxon>Aves</taxon>
        <taxon>Neognathae</taxon>
        <taxon>Neoaves</taxon>
        <taxon>Telluraves</taxon>
        <taxon>Australaves</taxon>
        <taxon>Passeriformes</taxon>
        <taxon>Sylvioidea</taxon>
        <taxon>Zosteropidae</taxon>
        <taxon>Zosterops</taxon>
    </lineage>
</organism>
<evidence type="ECO:0000313" key="1">
    <source>
        <dbReference type="EMBL" id="TRZ11147.1"/>
    </source>
</evidence>
<protein>
    <submittedName>
        <fullName evidence="1">Uncharacterized protein</fullName>
    </submittedName>
</protein>
<evidence type="ECO:0000313" key="2">
    <source>
        <dbReference type="Proteomes" id="UP000796761"/>
    </source>
</evidence>
<reference evidence="1" key="1">
    <citation type="submission" date="2019-04" db="EMBL/GenBank/DDBJ databases">
        <title>Genome assembly of Zosterops borbonicus 15179.</title>
        <authorList>
            <person name="Leroy T."/>
            <person name="Anselmetti Y."/>
            <person name="Tilak M.-K."/>
            <person name="Nabholz B."/>
        </authorList>
    </citation>
    <scope>NUCLEOTIDE SEQUENCE</scope>
    <source>
        <strain evidence="1">HGM_15179</strain>
        <tissue evidence="1">Muscle</tissue>
    </source>
</reference>
<sequence length="80" mass="9089">MLEGHAAIQQDLDHLEEWPDRNILKVNQDKCEVLHLDSHNVGHQHVLACDQLECSFVGKILEVLLDTKLNTSHQHAFAAQ</sequence>
<accession>A0A8K1LER7</accession>
<keyword evidence="2" id="KW-1185">Reference proteome</keyword>
<dbReference type="OrthoDB" id="10056483at2759"/>
<name>A0A8K1LER7_9PASS</name>
<gene>
    <name evidence="1" type="ORF">HGM15179_015959</name>
</gene>
<dbReference type="EMBL" id="SWJQ01000753">
    <property type="protein sequence ID" value="TRZ11147.1"/>
    <property type="molecule type" value="Genomic_DNA"/>
</dbReference>